<dbReference type="GO" id="GO:0016020">
    <property type="term" value="C:membrane"/>
    <property type="evidence" value="ECO:0007669"/>
    <property type="project" value="UniProtKB-SubCell"/>
</dbReference>
<evidence type="ECO:0000256" key="6">
    <source>
        <dbReference type="SAM" id="Phobius"/>
    </source>
</evidence>
<evidence type="ECO:0000256" key="2">
    <source>
        <dbReference type="ARBA" id="ARBA00009530"/>
    </source>
</evidence>
<keyword evidence="3 6" id="KW-0812">Transmembrane</keyword>
<feature type="transmembrane region" description="Helical" evidence="6">
    <location>
        <begin position="33"/>
        <end position="55"/>
    </location>
</feature>
<dbReference type="STRING" id="763665.A0A2G5BC96"/>
<dbReference type="PANTHER" id="PTHR21659">
    <property type="entry name" value="HYDROPHOBIC PROTEIN RCI2 LOW TEMPERATURE AND SALT RESPONSIVE PROTEIN LTI6 -RELATED"/>
    <property type="match status" value="1"/>
</dbReference>
<evidence type="ECO:0000256" key="4">
    <source>
        <dbReference type="ARBA" id="ARBA00022989"/>
    </source>
</evidence>
<dbReference type="PROSITE" id="PS01309">
    <property type="entry name" value="UPF0057"/>
    <property type="match status" value="1"/>
</dbReference>
<sequence length="68" mass="7425">MACRDASEVLLLILAFFLPPVAVFIRRGCTADLLINIGLTILGWIPGVIHSWYVILRSSRPHGPSAPV</sequence>
<dbReference type="OrthoDB" id="2802411at2759"/>
<evidence type="ECO:0000313" key="7">
    <source>
        <dbReference type="EMBL" id="PIA16621.1"/>
    </source>
</evidence>
<protein>
    <submittedName>
        <fullName evidence="7">UPF0057-domain-containing protein</fullName>
    </submittedName>
</protein>
<proteinExistence type="inferred from homology"/>
<keyword evidence="8" id="KW-1185">Reference proteome</keyword>
<name>A0A2G5BC96_COERN</name>
<evidence type="ECO:0000256" key="1">
    <source>
        <dbReference type="ARBA" id="ARBA00004370"/>
    </source>
</evidence>
<evidence type="ECO:0000256" key="3">
    <source>
        <dbReference type="ARBA" id="ARBA00022692"/>
    </source>
</evidence>
<dbReference type="Proteomes" id="UP000242474">
    <property type="component" value="Unassembled WGS sequence"/>
</dbReference>
<dbReference type="AlphaFoldDB" id="A0A2G5BC96"/>
<comment type="subcellular location">
    <subcellularLocation>
        <location evidence="1">Membrane</location>
    </subcellularLocation>
</comment>
<comment type="similarity">
    <text evidence="2">Belongs to the UPF0057 (PMP3) family.</text>
</comment>
<reference evidence="7 8" key="1">
    <citation type="journal article" date="2015" name="Genome Biol. Evol.">
        <title>Phylogenomic analyses indicate that early fungi evolved digesting cell walls of algal ancestors of land plants.</title>
        <authorList>
            <person name="Chang Y."/>
            <person name="Wang S."/>
            <person name="Sekimoto S."/>
            <person name="Aerts A.L."/>
            <person name="Choi C."/>
            <person name="Clum A."/>
            <person name="LaButti K.M."/>
            <person name="Lindquist E.A."/>
            <person name="Yee Ngan C."/>
            <person name="Ohm R.A."/>
            <person name="Salamov A.A."/>
            <person name="Grigoriev I.V."/>
            <person name="Spatafora J.W."/>
            <person name="Berbee M.L."/>
        </authorList>
    </citation>
    <scope>NUCLEOTIDE SEQUENCE [LARGE SCALE GENOMIC DNA]</scope>
    <source>
        <strain evidence="7 8">NRRL 1564</strain>
    </source>
</reference>
<keyword evidence="5 6" id="KW-0472">Membrane</keyword>
<gene>
    <name evidence="7" type="ORF">COEREDRAFT_80993</name>
</gene>
<accession>A0A2G5BC96</accession>
<dbReference type="EMBL" id="KZ303498">
    <property type="protein sequence ID" value="PIA16621.1"/>
    <property type="molecule type" value="Genomic_DNA"/>
</dbReference>
<dbReference type="PANTHER" id="PTHR21659:SF112">
    <property type="entry name" value="PROTEIN SNA2-RELATED"/>
    <property type="match status" value="1"/>
</dbReference>
<evidence type="ECO:0000313" key="8">
    <source>
        <dbReference type="Proteomes" id="UP000242474"/>
    </source>
</evidence>
<keyword evidence="4 6" id="KW-1133">Transmembrane helix</keyword>
<dbReference type="Pfam" id="PF01679">
    <property type="entry name" value="Pmp3"/>
    <property type="match status" value="1"/>
</dbReference>
<evidence type="ECO:0000256" key="5">
    <source>
        <dbReference type="ARBA" id="ARBA00023136"/>
    </source>
</evidence>
<dbReference type="InterPro" id="IPR000612">
    <property type="entry name" value="PMP3"/>
</dbReference>
<organism evidence="7 8">
    <name type="scientific">Coemansia reversa (strain ATCC 12441 / NRRL 1564)</name>
    <dbReference type="NCBI Taxonomy" id="763665"/>
    <lineage>
        <taxon>Eukaryota</taxon>
        <taxon>Fungi</taxon>
        <taxon>Fungi incertae sedis</taxon>
        <taxon>Zoopagomycota</taxon>
        <taxon>Kickxellomycotina</taxon>
        <taxon>Kickxellomycetes</taxon>
        <taxon>Kickxellales</taxon>
        <taxon>Kickxellaceae</taxon>
        <taxon>Coemansia</taxon>
    </lineage>
</organism>